<dbReference type="Proteomes" id="UP000678499">
    <property type="component" value="Unassembled WGS sequence"/>
</dbReference>
<evidence type="ECO:0000313" key="2">
    <source>
        <dbReference type="EMBL" id="CAD7282376.1"/>
    </source>
</evidence>
<keyword evidence="3" id="KW-1185">Reference proteome</keyword>
<dbReference type="AlphaFoldDB" id="A0A7R9BXN8"/>
<accession>A0A7R9BXN8</accession>
<dbReference type="EMBL" id="CAJPEX010003768">
    <property type="protein sequence ID" value="CAG0922528.1"/>
    <property type="molecule type" value="Genomic_DNA"/>
</dbReference>
<feature type="region of interest" description="Disordered" evidence="1">
    <location>
        <begin position="83"/>
        <end position="122"/>
    </location>
</feature>
<sequence>MESGTLLCKQLRELSILVKALSKSKEPVEAEFLQHSYEVFKLYKYLRSSEAFSVIRCRQADETLAQNHVVETLAFFENSLSTFSNPFEKSGEKTEEVEASGTGSGSMSSTHMSPSMGFAVLS</sequence>
<name>A0A7R9BXN8_9CRUS</name>
<gene>
    <name evidence="2" type="ORF">NMOB1V02_LOCUS10001</name>
</gene>
<evidence type="ECO:0000313" key="3">
    <source>
        <dbReference type="Proteomes" id="UP000678499"/>
    </source>
</evidence>
<proteinExistence type="predicted"/>
<reference evidence="2" key="1">
    <citation type="submission" date="2020-11" db="EMBL/GenBank/DDBJ databases">
        <authorList>
            <person name="Tran Van P."/>
        </authorList>
    </citation>
    <scope>NUCLEOTIDE SEQUENCE</scope>
</reference>
<organism evidence="2">
    <name type="scientific">Notodromas monacha</name>
    <dbReference type="NCBI Taxonomy" id="399045"/>
    <lineage>
        <taxon>Eukaryota</taxon>
        <taxon>Metazoa</taxon>
        <taxon>Ecdysozoa</taxon>
        <taxon>Arthropoda</taxon>
        <taxon>Crustacea</taxon>
        <taxon>Oligostraca</taxon>
        <taxon>Ostracoda</taxon>
        <taxon>Podocopa</taxon>
        <taxon>Podocopida</taxon>
        <taxon>Cypridocopina</taxon>
        <taxon>Cypridoidea</taxon>
        <taxon>Cyprididae</taxon>
        <taxon>Notodromas</taxon>
    </lineage>
</organism>
<protein>
    <submittedName>
        <fullName evidence="2">Uncharacterized protein</fullName>
    </submittedName>
</protein>
<dbReference type="EMBL" id="OA885805">
    <property type="protein sequence ID" value="CAD7282376.1"/>
    <property type="molecule type" value="Genomic_DNA"/>
</dbReference>
<evidence type="ECO:0000256" key="1">
    <source>
        <dbReference type="SAM" id="MobiDB-lite"/>
    </source>
</evidence>
<feature type="compositionally biased region" description="Low complexity" evidence="1">
    <location>
        <begin position="105"/>
        <end position="122"/>
    </location>
</feature>